<evidence type="ECO:0000256" key="10">
    <source>
        <dbReference type="ARBA" id="ARBA00022833"/>
    </source>
</evidence>
<feature type="region of interest" description="Disordered" evidence="16">
    <location>
        <begin position="136"/>
        <end position="233"/>
    </location>
</feature>
<dbReference type="NCBIfam" id="TIGR00757">
    <property type="entry name" value="RNaseEG"/>
    <property type="match status" value="1"/>
</dbReference>
<dbReference type="InterPro" id="IPR003029">
    <property type="entry name" value="S1_domain"/>
</dbReference>
<evidence type="ECO:0000256" key="13">
    <source>
        <dbReference type="ARBA" id="ARBA00050524"/>
    </source>
</evidence>
<feature type="region of interest" description="Disordered" evidence="16">
    <location>
        <begin position="665"/>
        <end position="699"/>
    </location>
</feature>
<feature type="region of interest" description="Disordered" evidence="16">
    <location>
        <begin position="1"/>
        <end position="97"/>
    </location>
</feature>
<evidence type="ECO:0000256" key="3">
    <source>
        <dbReference type="ARBA" id="ARBA00004496"/>
    </source>
</evidence>
<evidence type="ECO:0000313" key="19">
    <source>
        <dbReference type="Proteomes" id="UP000465031"/>
    </source>
</evidence>
<name>A0AAE6RKV8_9MICO</name>
<reference evidence="19" key="1">
    <citation type="submission" date="2019-12" db="EMBL/GenBank/DDBJ databases">
        <title>Complete and draft genome sequences of new strains and members of some known species of the genus Rathayibacter isolated from plants.</title>
        <authorList>
            <person name="Tarlachkov S.V."/>
            <person name="Starodumova I.P."/>
            <person name="Dorofeeva L.V."/>
            <person name="Prisyazhnaya N.V."/>
            <person name="Leyn S."/>
            <person name="Zlamal J."/>
            <person name="Elan M."/>
            <person name="Osterman A.L."/>
            <person name="Nadler S."/>
            <person name="Subbotin S.A."/>
            <person name="Evtushenko L.I."/>
        </authorList>
    </citation>
    <scope>NUCLEOTIDE SEQUENCE [LARGE SCALE GENOMIC DNA]</scope>
    <source>
        <strain evidence="19">VKM Ac-2761</strain>
    </source>
</reference>
<dbReference type="GO" id="GO:0003723">
    <property type="term" value="F:RNA binding"/>
    <property type="evidence" value="ECO:0007669"/>
    <property type="project" value="UniProtKB-KW"/>
</dbReference>
<evidence type="ECO:0000256" key="16">
    <source>
        <dbReference type="SAM" id="MobiDB-lite"/>
    </source>
</evidence>
<keyword evidence="7" id="KW-0819">tRNA processing</keyword>
<gene>
    <name evidence="18" type="ORF">GSU10_07820</name>
</gene>
<dbReference type="PROSITE" id="PS50126">
    <property type="entry name" value="S1"/>
    <property type="match status" value="1"/>
</dbReference>
<accession>A0AAE6RKV8</accession>
<feature type="compositionally biased region" description="Polar residues" evidence="16">
    <location>
        <begin position="1"/>
        <end position="10"/>
    </location>
</feature>
<feature type="compositionally biased region" description="Low complexity" evidence="16">
    <location>
        <begin position="729"/>
        <end position="757"/>
    </location>
</feature>
<dbReference type="RefSeq" id="WP_132504279.1">
    <property type="nucleotide sequence ID" value="NZ_CP047186.1"/>
</dbReference>
<feature type="region of interest" description="Disordered" evidence="16">
    <location>
        <begin position="832"/>
        <end position="874"/>
    </location>
</feature>
<dbReference type="SUPFAM" id="SSF50249">
    <property type="entry name" value="Nucleic acid-binding proteins"/>
    <property type="match status" value="1"/>
</dbReference>
<dbReference type="CDD" id="cd04453">
    <property type="entry name" value="S1_RNase_E"/>
    <property type="match status" value="1"/>
</dbReference>
<evidence type="ECO:0000313" key="18">
    <source>
        <dbReference type="EMBL" id="QHC55558.1"/>
    </source>
</evidence>
<keyword evidence="6" id="KW-0507">mRNA processing</keyword>
<evidence type="ECO:0000256" key="14">
    <source>
        <dbReference type="ARBA" id="ARBA00066879"/>
    </source>
</evidence>
<feature type="region of interest" description="Disordered" evidence="16">
    <location>
        <begin position="103"/>
        <end position="122"/>
    </location>
</feature>
<dbReference type="InterPro" id="IPR019307">
    <property type="entry name" value="RNA-bd_AU-1/RNase_E/G"/>
</dbReference>
<feature type="compositionally biased region" description="Basic and acidic residues" evidence="16">
    <location>
        <begin position="214"/>
        <end position="231"/>
    </location>
</feature>
<evidence type="ECO:0000259" key="17">
    <source>
        <dbReference type="PROSITE" id="PS50126"/>
    </source>
</evidence>
<keyword evidence="8" id="KW-0479">Metal-binding</keyword>
<dbReference type="AlphaFoldDB" id="A0AAE6RKV8"/>
<evidence type="ECO:0000256" key="12">
    <source>
        <dbReference type="ARBA" id="ARBA00022884"/>
    </source>
</evidence>
<dbReference type="Pfam" id="PF10150">
    <property type="entry name" value="RNase_E_G"/>
    <property type="match status" value="1"/>
</dbReference>
<evidence type="ECO:0000256" key="9">
    <source>
        <dbReference type="ARBA" id="ARBA00022801"/>
    </source>
</evidence>
<organism evidence="18 19">
    <name type="scientific">Rathayibacter tanaceti</name>
    <dbReference type="NCBI Taxonomy" id="1671680"/>
    <lineage>
        <taxon>Bacteria</taxon>
        <taxon>Bacillati</taxon>
        <taxon>Actinomycetota</taxon>
        <taxon>Actinomycetes</taxon>
        <taxon>Micrococcales</taxon>
        <taxon>Microbacteriaceae</taxon>
        <taxon>Rathayibacter</taxon>
    </lineage>
</organism>
<evidence type="ECO:0000256" key="1">
    <source>
        <dbReference type="ARBA" id="ARBA00001946"/>
    </source>
</evidence>
<feature type="compositionally biased region" description="Low complexity" evidence="16">
    <location>
        <begin position="64"/>
        <end position="77"/>
    </location>
</feature>
<dbReference type="InterPro" id="IPR004659">
    <property type="entry name" value="RNase_E/G"/>
</dbReference>
<comment type="subcellular location">
    <subcellularLocation>
        <location evidence="3">Cytoplasm</location>
    </subcellularLocation>
</comment>
<evidence type="ECO:0000256" key="7">
    <source>
        <dbReference type="ARBA" id="ARBA00022694"/>
    </source>
</evidence>
<feature type="compositionally biased region" description="Low complexity" evidence="16">
    <location>
        <begin position="684"/>
        <end position="695"/>
    </location>
</feature>
<dbReference type="FunFam" id="2.40.50.140:FF:000066">
    <property type="entry name" value="Ribonuclease E"/>
    <property type="match status" value="1"/>
</dbReference>
<dbReference type="Gene3D" id="2.40.50.140">
    <property type="entry name" value="Nucleic acid-binding proteins"/>
    <property type="match status" value="1"/>
</dbReference>
<evidence type="ECO:0000256" key="8">
    <source>
        <dbReference type="ARBA" id="ARBA00022723"/>
    </source>
</evidence>
<feature type="compositionally biased region" description="Basic and acidic residues" evidence="16">
    <location>
        <begin position="191"/>
        <end position="202"/>
    </location>
</feature>
<keyword evidence="10" id="KW-0862">Zinc</keyword>
<dbReference type="InterPro" id="IPR012340">
    <property type="entry name" value="NA-bd_OB-fold"/>
</dbReference>
<evidence type="ECO:0000256" key="5">
    <source>
        <dbReference type="ARBA" id="ARBA00022490"/>
    </source>
</evidence>
<dbReference type="GO" id="GO:0006397">
    <property type="term" value="P:mRNA processing"/>
    <property type="evidence" value="ECO:0007669"/>
    <property type="project" value="UniProtKB-KW"/>
</dbReference>
<dbReference type="PANTHER" id="PTHR30001">
    <property type="entry name" value="RIBONUCLEASE"/>
    <property type="match status" value="1"/>
</dbReference>
<dbReference type="GO" id="GO:0005737">
    <property type="term" value="C:cytoplasm"/>
    <property type="evidence" value="ECO:0007669"/>
    <property type="project" value="UniProtKB-SubCell"/>
</dbReference>
<feature type="compositionally biased region" description="Basic and acidic residues" evidence="16">
    <location>
        <begin position="766"/>
        <end position="776"/>
    </location>
</feature>
<dbReference type="GO" id="GO:0006364">
    <property type="term" value="P:rRNA processing"/>
    <property type="evidence" value="ECO:0007669"/>
    <property type="project" value="TreeGrafter"/>
</dbReference>
<dbReference type="GO" id="GO:0046872">
    <property type="term" value="F:metal ion binding"/>
    <property type="evidence" value="ECO:0007669"/>
    <property type="project" value="UniProtKB-KW"/>
</dbReference>
<evidence type="ECO:0000256" key="4">
    <source>
        <dbReference type="ARBA" id="ARBA00005522"/>
    </source>
</evidence>
<keyword evidence="12" id="KW-0694">RNA-binding</keyword>
<dbReference type="KEGG" id="rte:GSU10_07820"/>
<comment type="similarity">
    <text evidence="4">Belongs to the RNase E/G family.</text>
</comment>
<dbReference type="GO" id="GO:0008033">
    <property type="term" value="P:tRNA processing"/>
    <property type="evidence" value="ECO:0007669"/>
    <property type="project" value="UniProtKB-KW"/>
</dbReference>
<evidence type="ECO:0000256" key="15">
    <source>
        <dbReference type="ARBA" id="ARBA00072999"/>
    </source>
</evidence>
<feature type="compositionally biased region" description="Basic and acidic residues" evidence="16">
    <location>
        <begin position="783"/>
        <end position="800"/>
    </location>
</feature>
<evidence type="ECO:0000256" key="11">
    <source>
        <dbReference type="ARBA" id="ARBA00022842"/>
    </source>
</evidence>
<dbReference type="Proteomes" id="UP000465031">
    <property type="component" value="Chromosome"/>
</dbReference>
<feature type="region of interest" description="Disordered" evidence="16">
    <location>
        <begin position="729"/>
        <end position="804"/>
    </location>
</feature>
<dbReference type="EC" id="3.1.26.12" evidence="14"/>
<sequence>MVEDNSTSGSDPDRDEPRSGARKISRLFGGRRASRRTDSSAPATGETIIDSNETDQTETDRTETAAAGEQHAAVEAARTSAEPSGAESVDEPDHASTVAAVVDALPSSVEPEEPRRPALPSTSLLFQAPILPDYVELAPLPPRGVPLGLQDERESSPEEQGSVRRRSRRRSGESERTGSDDPQNTVVRVRQPREPREPREPELITEPQRIKGSTRLEAKKQRRRDGRDAGRRRTVVTESEFLARREAVDRVMVVRSKEDSIRIGVLEDGVLAEHYVARSQEASLIGNVYLGRVQNVLPSMEAAFVDIGRGRNAVLYSGEVDWDAANNAGGPRRIELALKPGDRVLVQVTKDPVGHKGARLTSQVSLPGRYLVYVPNGSMNGISRKLPDTERARLKKILKEVLPENVGVIVRTAAEGATEEQLTVDVERLTAQWTALSAKAATGQAPALLHSEPDLLIKIVRDVFNEDFEKMVIAGDDARETIELYLSQVAPDLLERVEVYTGDRDAFDEFRITEQIEKALERKVWLPSGGSLVIDRTEAMTVVDVNTGKFVGSGGNLEETVTKNNLEAAEEIVRQLRLRDIGGIIVVDFIDMVLESNRDLVLRRLVECLSRDRTKHQVAEVTSLGLVQMTRKKLGLGLLETFSENCEVCAGRGVIVHHDPVLKHRSAAAPQQEQRRRGKGGDQPSASSGRSSAPATKPISTHAITDDAKNALAQIAASTIQPPAVRQAAEEAAALVEDATDAAGAAEAPEESTAPVETADEQPAESGRRGERPARGERRRRSRDREPGQERLEVPAEHGEAPAAALLDIPIAPVTPPRRVRSEVAEHLLDSVLDALPEPKQPGQGRAKSRRVTTAALTGVAVIPEQTPRRSDQE</sequence>
<dbReference type="GO" id="GO:0008995">
    <property type="term" value="F:ribonuclease E activity"/>
    <property type="evidence" value="ECO:0007669"/>
    <property type="project" value="UniProtKB-EC"/>
</dbReference>
<keyword evidence="11" id="KW-0460">Magnesium</keyword>
<dbReference type="EMBL" id="CP047186">
    <property type="protein sequence ID" value="QHC55558.1"/>
    <property type="molecule type" value="Genomic_DNA"/>
</dbReference>
<keyword evidence="9" id="KW-0378">Hydrolase</keyword>
<comment type="cofactor">
    <cofactor evidence="1">
        <name>Mg(2+)</name>
        <dbReference type="ChEBI" id="CHEBI:18420"/>
    </cofactor>
</comment>
<keyword evidence="5" id="KW-0963">Cytoplasm</keyword>
<comment type="catalytic activity">
    <reaction evidence="13">
        <text>Endonucleolytic cleavage of single-stranded RNA in A- and U-rich regions.</text>
        <dbReference type="EC" id="3.1.26.12"/>
    </reaction>
</comment>
<feature type="domain" description="S1 motif" evidence="17">
    <location>
        <begin position="286"/>
        <end position="363"/>
    </location>
</feature>
<protein>
    <recommendedName>
        <fullName evidence="15">Ribonuclease E</fullName>
        <ecNumber evidence="14">3.1.26.12</ecNumber>
    </recommendedName>
</protein>
<feature type="compositionally biased region" description="Basic and acidic residues" evidence="16">
    <location>
        <begin position="170"/>
        <end position="179"/>
    </location>
</feature>
<dbReference type="SMART" id="SM00316">
    <property type="entry name" value="S1"/>
    <property type="match status" value="1"/>
</dbReference>
<evidence type="ECO:0000256" key="6">
    <source>
        <dbReference type="ARBA" id="ARBA00022664"/>
    </source>
</evidence>
<proteinExistence type="inferred from homology"/>
<comment type="cofactor">
    <cofactor evidence="2">
        <name>Zn(2+)</name>
        <dbReference type="ChEBI" id="CHEBI:29105"/>
    </cofactor>
</comment>
<evidence type="ECO:0000256" key="2">
    <source>
        <dbReference type="ARBA" id="ARBA00001947"/>
    </source>
</evidence>
<dbReference type="PANTHER" id="PTHR30001:SF0">
    <property type="entry name" value="RIBONUCLEASE G"/>
    <property type="match status" value="1"/>
</dbReference>